<evidence type="ECO:0000313" key="9">
    <source>
        <dbReference type="EMBL" id="ERL90684.1"/>
    </source>
</evidence>
<feature type="transmembrane region" description="Helical" evidence="7">
    <location>
        <begin position="348"/>
        <end position="368"/>
    </location>
</feature>
<name>U4U9S8_DENPD</name>
<dbReference type="Gene3D" id="1.20.1250.20">
    <property type="entry name" value="MFS general substrate transporter like domains"/>
    <property type="match status" value="2"/>
</dbReference>
<feature type="transmembrane region" description="Helical" evidence="7">
    <location>
        <begin position="209"/>
        <end position="230"/>
    </location>
</feature>
<evidence type="ECO:0000256" key="5">
    <source>
        <dbReference type="ARBA" id="ARBA00022989"/>
    </source>
</evidence>
<reference evidence="9 10" key="1">
    <citation type="journal article" date="2013" name="Genome Biol.">
        <title>Draft genome of the mountain pine beetle, Dendroctonus ponderosae Hopkins, a major forest pest.</title>
        <authorList>
            <person name="Keeling C.I."/>
            <person name="Yuen M.M."/>
            <person name="Liao N.Y."/>
            <person name="Docking T.R."/>
            <person name="Chan S.K."/>
            <person name="Taylor G.A."/>
            <person name="Palmquist D.L."/>
            <person name="Jackman S.D."/>
            <person name="Nguyen A."/>
            <person name="Li M."/>
            <person name="Henderson H."/>
            <person name="Janes J.K."/>
            <person name="Zhao Y."/>
            <person name="Pandoh P."/>
            <person name="Moore R."/>
            <person name="Sperling F.A."/>
            <person name="Huber D.P."/>
            <person name="Birol I."/>
            <person name="Jones S.J."/>
            <person name="Bohlmann J."/>
        </authorList>
    </citation>
    <scope>NUCLEOTIDE SEQUENCE</scope>
</reference>
<evidence type="ECO:0000256" key="7">
    <source>
        <dbReference type="SAM" id="Phobius"/>
    </source>
</evidence>
<keyword evidence="5 7" id="KW-1133">Transmembrane helix</keyword>
<protein>
    <recommendedName>
        <fullName evidence="8">Major facilitator superfamily (MFS) profile domain-containing protein</fullName>
    </recommendedName>
</protein>
<dbReference type="InterPro" id="IPR020846">
    <property type="entry name" value="MFS_dom"/>
</dbReference>
<dbReference type="FunFam" id="1.20.1250.20:FF:000003">
    <property type="entry name" value="Solute carrier family 17 member 3"/>
    <property type="match status" value="1"/>
</dbReference>
<dbReference type="PROSITE" id="PS50850">
    <property type="entry name" value="MFS"/>
    <property type="match status" value="1"/>
</dbReference>
<evidence type="ECO:0000313" key="10">
    <source>
        <dbReference type="Proteomes" id="UP000030742"/>
    </source>
</evidence>
<dbReference type="SUPFAM" id="SSF103473">
    <property type="entry name" value="MFS general substrate transporter"/>
    <property type="match status" value="1"/>
</dbReference>
<dbReference type="GO" id="GO:0015293">
    <property type="term" value="F:symporter activity"/>
    <property type="evidence" value="ECO:0007669"/>
    <property type="project" value="UniProtKB-KW"/>
</dbReference>
<feature type="transmembrane region" description="Helical" evidence="7">
    <location>
        <begin position="152"/>
        <end position="169"/>
    </location>
</feature>
<feature type="transmembrane region" description="Helical" evidence="7">
    <location>
        <begin position="406"/>
        <end position="430"/>
    </location>
</feature>
<dbReference type="Pfam" id="PF07690">
    <property type="entry name" value="MFS_1"/>
    <property type="match status" value="1"/>
</dbReference>
<feature type="transmembrane region" description="Helical" evidence="7">
    <location>
        <begin position="312"/>
        <end position="336"/>
    </location>
</feature>
<dbReference type="EMBL" id="KB632256">
    <property type="protein sequence ID" value="ERL90684.1"/>
    <property type="molecule type" value="Genomic_DNA"/>
</dbReference>
<gene>
    <name evidence="9" type="ORF">D910_08031</name>
</gene>
<feature type="transmembrane region" description="Helical" evidence="7">
    <location>
        <begin position="181"/>
        <end position="203"/>
    </location>
</feature>
<dbReference type="PANTHER" id="PTHR11662">
    <property type="entry name" value="SOLUTE CARRIER FAMILY 17"/>
    <property type="match status" value="1"/>
</dbReference>
<dbReference type="CDD" id="cd17318">
    <property type="entry name" value="MFS_SLC17"/>
    <property type="match status" value="1"/>
</dbReference>
<proteinExistence type="predicted"/>
<feature type="transmembrane region" description="Helical" evidence="7">
    <location>
        <begin position="442"/>
        <end position="464"/>
    </location>
</feature>
<dbReference type="InterPro" id="IPR011701">
    <property type="entry name" value="MFS"/>
</dbReference>
<feature type="transmembrane region" description="Helical" evidence="7">
    <location>
        <begin position="122"/>
        <end position="146"/>
    </location>
</feature>
<dbReference type="InterPro" id="IPR036259">
    <property type="entry name" value="MFS_trans_sf"/>
</dbReference>
<evidence type="ECO:0000256" key="3">
    <source>
        <dbReference type="ARBA" id="ARBA00022692"/>
    </source>
</evidence>
<dbReference type="Proteomes" id="UP000030742">
    <property type="component" value="Unassembled WGS sequence"/>
</dbReference>
<keyword evidence="3 7" id="KW-0812">Transmembrane</keyword>
<feature type="transmembrane region" description="Helical" evidence="7">
    <location>
        <begin position="268"/>
        <end position="292"/>
    </location>
</feature>
<keyword evidence="6 7" id="KW-0472">Membrane</keyword>
<keyword evidence="4" id="KW-0769">Symport</keyword>
<dbReference type="GO" id="GO:0006820">
    <property type="term" value="P:monoatomic anion transport"/>
    <property type="evidence" value="ECO:0007669"/>
    <property type="project" value="TreeGrafter"/>
</dbReference>
<dbReference type="PANTHER" id="PTHR11662:SF336">
    <property type="entry name" value="LP19554P"/>
    <property type="match status" value="1"/>
</dbReference>
<evidence type="ECO:0000256" key="6">
    <source>
        <dbReference type="ARBA" id="ARBA00023136"/>
    </source>
</evidence>
<evidence type="ECO:0000256" key="4">
    <source>
        <dbReference type="ARBA" id="ARBA00022847"/>
    </source>
</evidence>
<dbReference type="GO" id="GO:0016020">
    <property type="term" value="C:membrane"/>
    <property type="evidence" value="ECO:0007669"/>
    <property type="project" value="UniProtKB-SubCell"/>
</dbReference>
<dbReference type="InterPro" id="IPR050382">
    <property type="entry name" value="MFS_Na/Anion_cotransporter"/>
</dbReference>
<comment type="subcellular location">
    <subcellularLocation>
        <location evidence="1">Membrane</location>
        <topology evidence="1">Multi-pass membrane protein</topology>
    </subcellularLocation>
</comment>
<keyword evidence="2" id="KW-0813">Transport</keyword>
<organism evidence="9 10">
    <name type="scientific">Dendroctonus ponderosae</name>
    <name type="common">Mountain pine beetle</name>
    <dbReference type="NCBI Taxonomy" id="77166"/>
    <lineage>
        <taxon>Eukaryota</taxon>
        <taxon>Metazoa</taxon>
        <taxon>Ecdysozoa</taxon>
        <taxon>Arthropoda</taxon>
        <taxon>Hexapoda</taxon>
        <taxon>Insecta</taxon>
        <taxon>Pterygota</taxon>
        <taxon>Neoptera</taxon>
        <taxon>Endopterygota</taxon>
        <taxon>Coleoptera</taxon>
        <taxon>Polyphaga</taxon>
        <taxon>Cucujiformia</taxon>
        <taxon>Curculionidae</taxon>
        <taxon>Scolytinae</taxon>
        <taxon>Dendroctonus</taxon>
    </lineage>
</organism>
<accession>U4U9S8</accession>
<sequence>MTIVNSPTPSSIPIRSIIWVKLFTCTLFLYMLRTNMSLILLAMVDSDRGNNDTQSLPECLAPYGNATIKNTETISAQRRSETTFDWDPNLQGLVLGSYFWGFFISNMPAGAIAERYGPRNSVAVSFTLSSILTLFGPLCASVHPYLLIANRFVIGLLGGIVYPAVHCLIAKWAPPAEKGKFISATLGSSLGTVFTWPLLGAIIEHLGWNWAFWTCGILGLLWTVLWVIFVRDSPEQHPWISSAEKEYISHSLAGTVSTQKRIPPYKSIFLSVPSWALCVAQFGNLWGLFFLMTAGPKFMSSVLGFDLGHTGFLAALPYLARMIAGFSFGAIGDLIVRRALLSKTALRKSFVIFSHIVPGCLLIAQTLVGCQATWVTVLLTLSLAFNGASTITNLSNAQDLAPNFAGSLYGIANCVGSTTGIISPMVVGYLTSDHNGIKEWHIIFYIGAAVYIACGLFFMAFASAEIQPWNYAKEDLGIKQIEGVDNTGFQEKFEDLA</sequence>
<feature type="transmembrane region" description="Helical" evidence="7">
    <location>
        <begin position="12"/>
        <end position="32"/>
    </location>
</feature>
<evidence type="ECO:0000259" key="8">
    <source>
        <dbReference type="PROSITE" id="PS50850"/>
    </source>
</evidence>
<evidence type="ECO:0000256" key="1">
    <source>
        <dbReference type="ARBA" id="ARBA00004141"/>
    </source>
</evidence>
<dbReference type="OrthoDB" id="2985014at2759"/>
<dbReference type="AlphaFoldDB" id="U4U9S8"/>
<feature type="domain" description="Major facilitator superfamily (MFS) profile" evidence="8">
    <location>
        <begin position="21"/>
        <end position="466"/>
    </location>
</feature>
<evidence type="ECO:0000256" key="2">
    <source>
        <dbReference type="ARBA" id="ARBA00022448"/>
    </source>
</evidence>